<evidence type="ECO:0000313" key="2">
    <source>
        <dbReference type="Proteomes" id="UP001280121"/>
    </source>
</evidence>
<organism evidence="1 2">
    <name type="scientific">Dipteronia dyeriana</name>
    <dbReference type="NCBI Taxonomy" id="168575"/>
    <lineage>
        <taxon>Eukaryota</taxon>
        <taxon>Viridiplantae</taxon>
        <taxon>Streptophyta</taxon>
        <taxon>Embryophyta</taxon>
        <taxon>Tracheophyta</taxon>
        <taxon>Spermatophyta</taxon>
        <taxon>Magnoliopsida</taxon>
        <taxon>eudicotyledons</taxon>
        <taxon>Gunneridae</taxon>
        <taxon>Pentapetalae</taxon>
        <taxon>rosids</taxon>
        <taxon>malvids</taxon>
        <taxon>Sapindales</taxon>
        <taxon>Sapindaceae</taxon>
        <taxon>Hippocastanoideae</taxon>
        <taxon>Acereae</taxon>
        <taxon>Dipteronia</taxon>
    </lineage>
</organism>
<evidence type="ECO:0000313" key="1">
    <source>
        <dbReference type="EMBL" id="KAK2654505.1"/>
    </source>
</evidence>
<proteinExistence type="predicted"/>
<protein>
    <submittedName>
        <fullName evidence="1">Uncharacterized protein</fullName>
    </submittedName>
</protein>
<name>A0AAE0CKG3_9ROSI</name>
<reference evidence="1" key="1">
    <citation type="journal article" date="2023" name="Plant J.">
        <title>Genome sequences and population genomics provide insights into the demographic history, inbreeding, and mutation load of two 'living fossil' tree species of Dipteronia.</title>
        <authorList>
            <person name="Feng Y."/>
            <person name="Comes H.P."/>
            <person name="Chen J."/>
            <person name="Zhu S."/>
            <person name="Lu R."/>
            <person name="Zhang X."/>
            <person name="Li P."/>
            <person name="Qiu J."/>
            <person name="Olsen K.M."/>
            <person name="Qiu Y."/>
        </authorList>
    </citation>
    <scope>NUCLEOTIDE SEQUENCE</scope>
    <source>
        <strain evidence="1">KIB01</strain>
    </source>
</reference>
<comment type="caution">
    <text evidence="1">The sequence shown here is derived from an EMBL/GenBank/DDBJ whole genome shotgun (WGS) entry which is preliminary data.</text>
</comment>
<keyword evidence="2" id="KW-1185">Reference proteome</keyword>
<dbReference type="AlphaFoldDB" id="A0AAE0CKG3"/>
<sequence length="183" mass="20591">MCAWGRDSHNHLIRINNFAFNMVENDGNNDNNKVGEPVAPDEKTLREYFSPITVNHPSCIVLSDIVATHFELKSTERPIQVPKKGGLYEVSDDVHMMSALACLKRKVEALVLSQKMNTTISVRSEVRVLCANPSSTYPESYDEQANALNSYGTHPIFSWRKNQSSMSYRGQEFVAHNPSHPPV</sequence>
<accession>A0AAE0CKG3</accession>
<gene>
    <name evidence="1" type="ORF">Ddye_014361</name>
</gene>
<dbReference type="Proteomes" id="UP001280121">
    <property type="component" value="Unassembled WGS sequence"/>
</dbReference>
<dbReference type="EMBL" id="JANJYI010000004">
    <property type="protein sequence ID" value="KAK2654505.1"/>
    <property type="molecule type" value="Genomic_DNA"/>
</dbReference>